<name>A0A3B0ZRA3_9ZZZZ</name>
<dbReference type="Pfam" id="PF02661">
    <property type="entry name" value="Fic"/>
    <property type="match status" value="1"/>
</dbReference>
<organism evidence="2">
    <name type="scientific">hydrothermal vent metagenome</name>
    <dbReference type="NCBI Taxonomy" id="652676"/>
    <lineage>
        <taxon>unclassified sequences</taxon>
        <taxon>metagenomes</taxon>
        <taxon>ecological metagenomes</taxon>
    </lineage>
</organism>
<accession>A0A3B0ZRA3</accession>
<protein>
    <recommendedName>
        <fullName evidence="1">Fido domain-containing protein</fullName>
    </recommendedName>
</protein>
<feature type="non-terminal residue" evidence="2">
    <location>
        <position position="1"/>
    </location>
</feature>
<dbReference type="InterPro" id="IPR040198">
    <property type="entry name" value="Fido_containing"/>
</dbReference>
<dbReference type="EMBL" id="UOFQ01000159">
    <property type="protein sequence ID" value="VAW89877.1"/>
    <property type="molecule type" value="Genomic_DNA"/>
</dbReference>
<dbReference type="PANTHER" id="PTHR13504">
    <property type="entry name" value="FIDO DOMAIN-CONTAINING PROTEIN DDB_G0283145"/>
    <property type="match status" value="1"/>
</dbReference>
<evidence type="ECO:0000313" key="2">
    <source>
        <dbReference type="EMBL" id="VAW89877.1"/>
    </source>
</evidence>
<dbReference type="InterPro" id="IPR036597">
    <property type="entry name" value="Fido-like_dom_sf"/>
</dbReference>
<gene>
    <name evidence="2" type="ORF">MNBD_GAMMA17-1656</name>
</gene>
<proteinExistence type="predicted"/>
<dbReference type="SUPFAM" id="SSF140931">
    <property type="entry name" value="Fic-like"/>
    <property type="match status" value="1"/>
</dbReference>
<sequence length="121" mass="13567">DLAGYRNGPVYIRGSKHVPPASEQLMDCMTALKEYIVEEESFAVKAILGHLFMGYIHPFPDGNGRTARFLMNFLFIVGGYRWVVIKQEARARYLDALEAASVGKDIVPFVAFILETIEAPE</sequence>
<dbReference type="AlphaFoldDB" id="A0A3B0ZRA3"/>
<reference evidence="2" key="1">
    <citation type="submission" date="2018-06" db="EMBL/GenBank/DDBJ databases">
        <authorList>
            <person name="Zhirakovskaya E."/>
        </authorList>
    </citation>
    <scope>NUCLEOTIDE SEQUENCE</scope>
</reference>
<evidence type="ECO:0000259" key="1">
    <source>
        <dbReference type="PROSITE" id="PS51459"/>
    </source>
</evidence>
<dbReference type="InterPro" id="IPR003812">
    <property type="entry name" value="Fido"/>
</dbReference>
<dbReference type="PANTHER" id="PTHR13504:SF38">
    <property type="entry name" value="FIDO DOMAIN-CONTAINING PROTEIN"/>
    <property type="match status" value="1"/>
</dbReference>
<feature type="domain" description="Fido" evidence="1">
    <location>
        <begin position="1"/>
        <end position="115"/>
    </location>
</feature>
<dbReference type="Gene3D" id="1.10.3290.10">
    <property type="entry name" value="Fido-like domain"/>
    <property type="match status" value="1"/>
</dbReference>
<dbReference type="PROSITE" id="PS51459">
    <property type="entry name" value="FIDO"/>
    <property type="match status" value="1"/>
</dbReference>